<evidence type="ECO:0000313" key="7">
    <source>
        <dbReference type="Proteomes" id="UP000323521"/>
    </source>
</evidence>
<dbReference type="KEGG" id="fwa:DCMF_22255"/>
<dbReference type="GO" id="GO:0070180">
    <property type="term" value="F:large ribosomal subunit rRNA binding"/>
    <property type="evidence" value="ECO:0007669"/>
    <property type="project" value="UniProtKB-UniRule"/>
</dbReference>
<dbReference type="Proteomes" id="UP000323521">
    <property type="component" value="Chromosome"/>
</dbReference>
<sequence length="156" mass="16844">MTQSSIAVLTDYRGLDVAEVTELRSKLREAGVKYKVAKNTLIRLAAHELGIVDLDKYLEGPTAVAFSADPVAVAKILVEFAKTHNDLEIKSGLLDKKVVNAEDIRNLAKLPPREVLLGQVLGAMQSPMAGFAGSLAGVLRKFVYALDQIREQKAGA</sequence>
<keyword evidence="7" id="KW-1185">Reference proteome</keyword>
<dbReference type="CDD" id="cd05797">
    <property type="entry name" value="Ribosomal_L10"/>
    <property type="match status" value="1"/>
</dbReference>
<dbReference type="Gene3D" id="6.10.250.290">
    <property type="match status" value="1"/>
</dbReference>
<keyword evidence="2 5" id="KW-0689">Ribosomal protein</keyword>
<evidence type="ECO:0000256" key="4">
    <source>
        <dbReference type="ARBA" id="ARBA00035202"/>
    </source>
</evidence>
<dbReference type="GO" id="GO:0006412">
    <property type="term" value="P:translation"/>
    <property type="evidence" value="ECO:0007669"/>
    <property type="project" value="UniProtKB-UniRule"/>
</dbReference>
<dbReference type="InterPro" id="IPR001790">
    <property type="entry name" value="Ribosomal_uL10"/>
</dbReference>
<evidence type="ECO:0000256" key="5">
    <source>
        <dbReference type="HAMAP-Rule" id="MF_00362"/>
    </source>
</evidence>
<dbReference type="GO" id="GO:0005840">
    <property type="term" value="C:ribosome"/>
    <property type="evidence" value="ECO:0007669"/>
    <property type="project" value="UniProtKB-KW"/>
</dbReference>
<comment type="similarity">
    <text evidence="1 5">Belongs to the universal ribosomal protein uL10 family.</text>
</comment>
<keyword evidence="5" id="KW-0694">RNA-binding</keyword>
<dbReference type="PANTHER" id="PTHR11560">
    <property type="entry name" value="39S RIBOSOMAL PROTEIN L10, MITOCHONDRIAL"/>
    <property type="match status" value="1"/>
</dbReference>
<dbReference type="EMBL" id="CP017634">
    <property type="protein sequence ID" value="ATW28820.1"/>
    <property type="molecule type" value="Genomic_DNA"/>
</dbReference>
<dbReference type="InterPro" id="IPR043141">
    <property type="entry name" value="Ribosomal_uL10-like_sf"/>
</dbReference>
<dbReference type="HAMAP" id="MF_00362">
    <property type="entry name" value="Ribosomal_uL10"/>
    <property type="match status" value="1"/>
</dbReference>
<protein>
    <recommendedName>
        <fullName evidence="4 5">Large ribosomal subunit protein uL10</fullName>
    </recommendedName>
</protein>
<reference evidence="6 7" key="1">
    <citation type="submission" date="2016-10" db="EMBL/GenBank/DDBJ databases">
        <title>Complete Genome Sequence of Peptococcaceae strain DCMF.</title>
        <authorList>
            <person name="Edwards R.J."/>
            <person name="Holland S.I."/>
            <person name="Deshpande N.P."/>
            <person name="Wong Y.K."/>
            <person name="Ertan H."/>
            <person name="Manefield M."/>
            <person name="Russell T.L."/>
            <person name="Lee M.J."/>
        </authorList>
    </citation>
    <scope>NUCLEOTIDE SEQUENCE [LARGE SCALE GENOMIC DNA]</scope>
    <source>
        <strain evidence="6 7">DCMF</strain>
    </source>
</reference>
<dbReference type="AlphaFoldDB" id="A0A3G1L2C9"/>
<evidence type="ECO:0000256" key="3">
    <source>
        <dbReference type="ARBA" id="ARBA00023274"/>
    </source>
</evidence>
<proteinExistence type="inferred from homology"/>
<evidence type="ECO:0000313" key="6">
    <source>
        <dbReference type="EMBL" id="ATW28820.1"/>
    </source>
</evidence>
<evidence type="ECO:0000256" key="2">
    <source>
        <dbReference type="ARBA" id="ARBA00022980"/>
    </source>
</evidence>
<organism evidence="6 7">
    <name type="scientific">Formimonas warabiya</name>
    <dbReference type="NCBI Taxonomy" id="1761012"/>
    <lineage>
        <taxon>Bacteria</taxon>
        <taxon>Bacillati</taxon>
        <taxon>Bacillota</taxon>
        <taxon>Clostridia</taxon>
        <taxon>Eubacteriales</taxon>
        <taxon>Peptococcaceae</taxon>
        <taxon>Candidatus Formimonas</taxon>
    </lineage>
</organism>
<comment type="subunit">
    <text evidence="5">Part of the ribosomal stalk of the 50S ribosomal subunit. The N-terminus interacts with L11 and the large rRNA to form the base of the stalk. The C-terminus forms an elongated spine to which L12 dimers bind in a sequential fashion forming a multimeric L10(L12)X complex.</text>
</comment>
<dbReference type="InterPro" id="IPR047865">
    <property type="entry name" value="Ribosomal_uL10_bac_type"/>
</dbReference>
<dbReference type="NCBIfam" id="NF000955">
    <property type="entry name" value="PRK00099.1-1"/>
    <property type="match status" value="1"/>
</dbReference>
<keyword evidence="5" id="KW-0699">rRNA-binding</keyword>
<gene>
    <name evidence="5" type="primary">rplJ</name>
    <name evidence="6" type="ORF">DCMF_22255</name>
</gene>
<dbReference type="Pfam" id="PF00466">
    <property type="entry name" value="Ribosomal_L10"/>
    <property type="match status" value="1"/>
</dbReference>
<name>A0A3G1L2C9_FORW1</name>
<dbReference type="SUPFAM" id="SSF160369">
    <property type="entry name" value="Ribosomal protein L10-like"/>
    <property type="match status" value="1"/>
</dbReference>
<comment type="function">
    <text evidence="5">Forms part of the ribosomal stalk, playing a central role in the interaction of the ribosome with GTP-bound translation factors.</text>
</comment>
<dbReference type="InterPro" id="IPR022973">
    <property type="entry name" value="Ribosomal_uL10_bac"/>
</dbReference>
<dbReference type="GO" id="GO:1990904">
    <property type="term" value="C:ribonucleoprotein complex"/>
    <property type="evidence" value="ECO:0007669"/>
    <property type="project" value="UniProtKB-KW"/>
</dbReference>
<accession>A0A3G1L2C9</accession>
<evidence type="ECO:0000256" key="1">
    <source>
        <dbReference type="ARBA" id="ARBA00008889"/>
    </source>
</evidence>
<keyword evidence="3 5" id="KW-0687">Ribonucleoprotein</keyword>
<dbReference type="Gene3D" id="3.30.70.1730">
    <property type="match status" value="1"/>
</dbReference>